<dbReference type="InterPro" id="IPR036322">
    <property type="entry name" value="WD40_repeat_dom_sf"/>
</dbReference>
<dbReference type="GO" id="GO:0045182">
    <property type="term" value="F:translation regulator activity"/>
    <property type="evidence" value="ECO:0007669"/>
    <property type="project" value="InterPro"/>
</dbReference>
<evidence type="ECO:0000256" key="1">
    <source>
        <dbReference type="ARBA" id="ARBA00007253"/>
    </source>
</evidence>
<dbReference type="PROSITE" id="PS00678">
    <property type="entry name" value="WD_REPEATS_1"/>
    <property type="match status" value="1"/>
</dbReference>
<dbReference type="InterPro" id="IPR001680">
    <property type="entry name" value="WD40_rpt"/>
</dbReference>
<dbReference type="PANTHER" id="PTHR19868">
    <property type="entry name" value="RECEPTOR FOR ACTIVATED PROTEIN KINASE C RACK1"/>
    <property type="match status" value="1"/>
</dbReference>
<reference evidence="5 6" key="1">
    <citation type="submission" date="2016-07" db="EMBL/GenBank/DDBJ databases">
        <title>Pervasive Adenine N6-methylation of Active Genes in Fungi.</title>
        <authorList>
            <consortium name="DOE Joint Genome Institute"/>
            <person name="Mondo S.J."/>
            <person name="Dannebaum R.O."/>
            <person name="Kuo R.C."/>
            <person name="Labutti K."/>
            <person name="Haridas S."/>
            <person name="Kuo A."/>
            <person name="Salamov A."/>
            <person name="Ahrendt S.R."/>
            <person name="Lipzen A."/>
            <person name="Sullivan W."/>
            <person name="Andreopoulos W.B."/>
            <person name="Clum A."/>
            <person name="Lindquist E."/>
            <person name="Daum C."/>
            <person name="Ramamoorthy G.K."/>
            <person name="Gryganskyi A."/>
            <person name="Culley D."/>
            <person name="Magnuson J.K."/>
            <person name="James T.Y."/>
            <person name="O'Malley M.A."/>
            <person name="Stajich J.E."/>
            <person name="Spatafora J.W."/>
            <person name="Visel A."/>
            <person name="Grigoriev I.V."/>
        </authorList>
    </citation>
    <scope>NUCLEOTIDE SEQUENCE [LARGE SCALE GENOMIC DNA]</scope>
    <source>
        <strain evidence="5 6">CBS 931.73</strain>
    </source>
</reference>
<proteinExistence type="inferred from homology"/>
<accession>A0A1Y1X336</accession>
<evidence type="ECO:0000256" key="2">
    <source>
        <dbReference type="ARBA" id="ARBA00022574"/>
    </source>
</evidence>
<dbReference type="InterPro" id="IPR015943">
    <property type="entry name" value="WD40/YVTN_repeat-like_dom_sf"/>
</dbReference>
<dbReference type="SUPFAM" id="SSF50978">
    <property type="entry name" value="WD40 repeat-like"/>
    <property type="match status" value="1"/>
</dbReference>
<dbReference type="STRING" id="1314790.A0A1Y1X336"/>
<dbReference type="InParanoid" id="A0A1Y1X336"/>
<dbReference type="EMBL" id="MCFE01000751">
    <property type="protein sequence ID" value="ORX80217.1"/>
    <property type="molecule type" value="Genomic_DNA"/>
</dbReference>
<dbReference type="Proteomes" id="UP000193498">
    <property type="component" value="Unassembled WGS sequence"/>
</dbReference>
<dbReference type="InterPro" id="IPR045223">
    <property type="entry name" value="RACK1-like"/>
</dbReference>
<dbReference type="Gene3D" id="2.130.10.10">
    <property type="entry name" value="YVTN repeat-like/Quinoprotein amine dehydrogenase"/>
    <property type="match status" value="1"/>
</dbReference>
<comment type="similarity">
    <text evidence="1">Belongs to the WD repeat G protein beta family. Ribosomal protein RACK1 subfamily.</text>
</comment>
<organism evidence="5 6">
    <name type="scientific">Basidiobolus meristosporus CBS 931.73</name>
    <dbReference type="NCBI Taxonomy" id="1314790"/>
    <lineage>
        <taxon>Eukaryota</taxon>
        <taxon>Fungi</taxon>
        <taxon>Fungi incertae sedis</taxon>
        <taxon>Zoopagomycota</taxon>
        <taxon>Entomophthoromycotina</taxon>
        <taxon>Basidiobolomycetes</taxon>
        <taxon>Basidiobolales</taxon>
        <taxon>Basidiobolaceae</taxon>
        <taxon>Basidiobolus</taxon>
    </lineage>
</organism>
<evidence type="ECO:0000256" key="3">
    <source>
        <dbReference type="ARBA" id="ARBA00022737"/>
    </source>
</evidence>
<keyword evidence="2 4" id="KW-0853">WD repeat</keyword>
<name>A0A1Y1X336_9FUNG</name>
<dbReference type="AlphaFoldDB" id="A0A1Y1X336"/>
<keyword evidence="3" id="KW-0677">Repeat</keyword>
<feature type="repeat" description="WD" evidence="4">
    <location>
        <begin position="6"/>
        <end position="47"/>
    </location>
</feature>
<evidence type="ECO:0000313" key="6">
    <source>
        <dbReference type="Proteomes" id="UP000193498"/>
    </source>
</evidence>
<dbReference type="GO" id="GO:0043022">
    <property type="term" value="F:ribosome binding"/>
    <property type="evidence" value="ECO:0007669"/>
    <property type="project" value="InterPro"/>
</dbReference>
<dbReference type="PROSITE" id="PS50294">
    <property type="entry name" value="WD_REPEATS_REGION"/>
    <property type="match status" value="1"/>
</dbReference>
<protein>
    <submittedName>
        <fullName evidence="5">Uncharacterized protein</fullName>
    </submittedName>
</protein>
<evidence type="ECO:0000313" key="5">
    <source>
        <dbReference type="EMBL" id="ORX80217.1"/>
    </source>
</evidence>
<dbReference type="PROSITE" id="PS50082">
    <property type="entry name" value="WD_REPEATS_2"/>
    <property type="match status" value="1"/>
</dbReference>
<dbReference type="InterPro" id="IPR019775">
    <property type="entry name" value="WD40_repeat_CS"/>
</dbReference>
<gene>
    <name evidence="5" type="ORF">K493DRAFT_390221</name>
</gene>
<sequence>KICTNHIGHTSYINTASISPNGSLCTTAGKDIVVMLWDLNNSKHLYSLEASDISYHSGLQPQQILALCFCLMLHQDLGSQIQVCC</sequence>
<dbReference type="OrthoDB" id="7875889at2759"/>
<keyword evidence="6" id="KW-1185">Reference proteome</keyword>
<evidence type="ECO:0000256" key="4">
    <source>
        <dbReference type="PROSITE-ProRule" id="PRU00221"/>
    </source>
</evidence>
<feature type="non-terminal residue" evidence="5">
    <location>
        <position position="1"/>
    </location>
</feature>
<comment type="caution">
    <text evidence="5">The sequence shown here is derived from an EMBL/GenBank/DDBJ whole genome shotgun (WGS) entry which is preliminary data.</text>
</comment>